<dbReference type="EMBL" id="UINC01191245">
    <property type="protein sequence ID" value="SVE05789.1"/>
    <property type="molecule type" value="Genomic_DNA"/>
</dbReference>
<name>A0A383ADX2_9ZZZZ</name>
<comment type="cofactor">
    <cofactor evidence="1">
        <name>a divalent metal cation</name>
        <dbReference type="ChEBI" id="CHEBI:60240"/>
    </cofactor>
</comment>
<evidence type="ECO:0008006" key="4">
    <source>
        <dbReference type="Google" id="ProtNLM"/>
    </source>
</evidence>
<dbReference type="Gene3D" id="3.90.950.10">
    <property type="match status" value="1"/>
</dbReference>
<evidence type="ECO:0000313" key="3">
    <source>
        <dbReference type="EMBL" id="SVE05789.1"/>
    </source>
</evidence>
<evidence type="ECO:0000256" key="1">
    <source>
        <dbReference type="ARBA" id="ARBA00001968"/>
    </source>
</evidence>
<evidence type="ECO:0000256" key="2">
    <source>
        <dbReference type="ARBA" id="ARBA00022801"/>
    </source>
</evidence>
<dbReference type="CDD" id="cd00555">
    <property type="entry name" value="Maf"/>
    <property type="match status" value="1"/>
</dbReference>
<dbReference type="InterPro" id="IPR029001">
    <property type="entry name" value="ITPase-like_fam"/>
</dbReference>
<dbReference type="AlphaFoldDB" id="A0A383ADX2"/>
<dbReference type="PANTHER" id="PTHR43213:SF5">
    <property type="entry name" value="BIFUNCTIONAL DTTP_UTP PYROPHOSPHATASE_METHYLTRANSFERASE PROTEIN-RELATED"/>
    <property type="match status" value="1"/>
</dbReference>
<dbReference type="PANTHER" id="PTHR43213">
    <property type="entry name" value="BIFUNCTIONAL DTTP/UTP PYROPHOSPHATASE/METHYLTRANSFERASE PROTEIN-RELATED"/>
    <property type="match status" value="1"/>
</dbReference>
<sequence>MAGDTVVVVDNEILGKPEDSAEAKSMLIRLSGRSHTVASGVALAFPPDNVRSGVSTTEVVFRPFQAETASAYVATGEPLDKAGAYAIQGLGASLVSEIAGDYYTVVGLPVPLFFDLLRESGWEYSFGSLVGGERA</sequence>
<gene>
    <name evidence="3" type="ORF">METZ01_LOCUS458643</name>
</gene>
<protein>
    <recommendedName>
        <fullName evidence="4">Maf-like protein</fullName>
    </recommendedName>
</protein>
<dbReference type="Pfam" id="PF02545">
    <property type="entry name" value="Maf"/>
    <property type="match status" value="1"/>
</dbReference>
<accession>A0A383ADX2</accession>
<reference evidence="3" key="1">
    <citation type="submission" date="2018-05" db="EMBL/GenBank/DDBJ databases">
        <authorList>
            <person name="Lanie J.A."/>
            <person name="Ng W.-L."/>
            <person name="Kazmierczak K.M."/>
            <person name="Andrzejewski T.M."/>
            <person name="Davidsen T.M."/>
            <person name="Wayne K.J."/>
            <person name="Tettelin H."/>
            <person name="Glass J.I."/>
            <person name="Rusch D."/>
            <person name="Podicherti R."/>
            <person name="Tsui H.-C.T."/>
            <person name="Winkler M.E."/>
        </authorList>
    </citation>
    <scope>NUCLEOTIDE SEQUENCE</scope>
</reference>
<keyword evidence="2" id="KW-0378">Hydrolase</keyword>
<dbReference type="InterPro" id="IPR003697">
    <property type="entry name" value="Maf-like"/>
</dbReference>
<proteinExistence type="predicted"/>
<dbReference type="GO" id="GO:0047429">
    <property type="term" value="F:nucleoside triphosphate diphosphatase activity"/>
    <property type="evidence" value="ECO:0007669"/>
    <property type="project" value="InterPro"/>
</dbReference>
<dbReference type="SUPFAM" id="SSF52972">
    <property type="entry name" value="ITPase-like"/>
    <property type="match status" value="1"/>
</dbReference>
<organism evidence="3">
    <name type="scientific">marine metagenome</name>
    <dbReference type="NCBI Taxonomy" id="408172"/>
    <lineage>
        <taxon>unclassified sequences</taxon>
        <taxon>metagenomes</taxon>
        <taxon>ecological metagenomes</taxon>
    </lineage>
</organism>